<organism evidence="1 2">
    <name type="scientific">Bacteroides oleiciplenus YIT 12058</name>
    <dbReference type="NCBI Taxonomy" id="742727"/>
    <lineage>
        <taxon>Bacteria</taxon>
        <taxon>Pseudomonadati</taxon>
        <taxon>Bacteroidota</taxon>
        <taxon>Bacteroidia</taxon>
        <taxon>Bacteroidales</taxon>
        <taxon>Bacteroidaceae</taxon>
        <taxon>Bacteroides</taxon>
    </lineage>
</organism>
<accession>K9E266</accession>
<sequence>MGRFITFIDIKVVHGYYGGMSGCFRFRPTAKTERLMRSREVLVRYTSSGCQFLIEDGCAGFLSGDELELTLQMQDNDFALVTQLDDYRPQTFYRLDLPEDSREIDVVSALVPTEGQKEISYFCYITIKLADKMLEKAKAGMPQEYLLRFREATYRWEFLLVPRRESMDESKTFLLEDIQGKFFFTLPEKYMNPSFGGMMWRIFSTSPIVCRKYQDCDLQLSEVLTKEFSKLLSDAFSRDIQPEEFFSLPPESLPGVLPKILVDRSLKKRIVSRFISCPQPGKFQTNQRDCIREICYI</sequence>
<dbReference type="eggNOG" id="ENOG50312PB">
    <property type="taxonomic scope" value="Bacteria"/>
</dbReference>
<evidence type="ECO:0000313" key="1">
    <source>
        <dbReference type="EMBL" id="EKU91189.1"/>
    </source>
</evidence>
<protein>
    <submittedName>
        <fullName evidence="1">Uncharacterized protein</fullName>
    </submittedName>
</protein>
<dbReference type="AlphaFoldDB" id="K9E266"/>
<dbReference type="Proteomes" id="UP000009872">
    <property type="component" value="Unassembled WGS sequence"/>
</dbReference>
<reference evidence="1 2" key="1">
    <citation type="submission" date="2012-09" db="EMBL/GenBank/DDBJ databases">
        <title>The Genome Sequence of Bacteroides oleiciplenus YIT 12058.</title>
        <authorList>
            <consortium name="The Broad Institute Genome Sequencing Platform"/>
            <person name="Earl A."/>
            <person name="Ward D."/>
            <person name="Feldgarden M."/>
            <person name="Gevers D."/>
            <person name="Morotomi M."/>
            <person name="Walker B."/>
            <person name="Young S.K."/>
            <person name="Zeng Q."/>
            <person name="Gargeya S."/>
            <person name="Fitzgerald M."/>
            <person name="Haas B."/>
            <person name="Abouelleil A."/>
            <person name="Alvarado L."/>
            <person name="Arachchi H.M."/>
            <person name="Berlin A.M."/>
            <person name="Chapman S.B."/>
            <person name="Goldberg J."/>
            <person name="Griggs A."/>
            <person name="Gujja S."/>
            <person name="Hansen M."/>
            <person name="Howarth C."/>
            <person name="Imamovic A."/>
            <person name="Larimer J."/>
            <person name="McCowen C."/>
            <person name="Montmayeur A."/>
            <person name="Murphy C."/>
            <person name="Neiman D."/>
            <person name="Pearson M."/>
            <person name="Priest M."/>
            <person name="Roberts A."/>
            <person name="Saif S."/>
            <person name="Shea T."/>
            <person name="Sisk P."/>
            <person name="Sykes S."/>
            <person name="Wortman J."/>
            <person name="Nusbaum C."/>
            <person name="Birren B."/>
        </authorList>
    </citation>
    <scope>NUCLEOTIDE SEQUENCE [LARGE SCALE GENOMIC DNA]</scope>
    <source>
        <strain evidence="1 2">YIT 12058</strain>
    </source>
</reference>
<dbReference type="EMBL" id="ADLF01000008">
    <property type="protein sequence ID" value="EKU91189.1"/>
    <property type="molecule type" value="Genomic_DNA"/>
</dbReference>
<dbReference type="STRING" id="742727.HMPREF9447_01379"/>
<gene>
    <name evidence="1" type="ORF">HMPREF9447_01379</name>
</gene>
<dbReference type="PATRIC" id="fig|742727.4.peg.1399"/>
<dbReference type="PROSITE" id="PS51257">
    <property type="entry name" value="PROKAR_LIPOPROTEIN"/>
    <property type="match status" value="1"/>
</dbReference>
<dbReference type="RefSeq" id="WP_009128948.1">
    <property type="nucleotide sequence ID" value="NZ_JH992940.1"/>
</dbReference>
<name>K9E266_9BACE</name>
<dbReference type="HOGENOM" id="CLU_1073029_0_0_10"/>
<proteinExistence type="predicted"/>
<evidence type="ECO:0000313" key="2">
    <source>
        <dbReference type="Proteomes" id="UP000009872"/>
    </source>
</evidence>
<comment type="caution">
    <text evidence="1">The sequence shown here is derived from an EMBL/GenBank/DDBJ whole genome shotgun (WGS) entry which is preliminary data.</text>
</comment>
<keyword evidence="2" id="KW-1185">Reference proteome</keyword>